<proteinExistence type="predicted"/>
<protein>
    <submittedName>
        <fullName evidence="1">Uncharacterized protein</fullName>
    </submittedName>
</protein>
<dbReference type="EMBL" id="JGYV01000005">
    <property type="protein sequence ID" value="KFI64246.1"/>
    <property type="molecule type" value="Genomic_DNA"/>
</dbReference>
<evidence type="ECO:0000313" key="1">
    <source>
        <dbReference type="EMBL" id="KFI64246.1"/>
    </source>
</evidence>
<keyword evidence="2" id="KW-1185">Reference proteome</keyword>
<dbReference type="eggNOG" id="COG0703">
    <property type="taxonomic scope" value="Bacteria"/>
</dbReference>
<sequence>MDEEQSRDYIARIADIIEPMEPLVVYLDNPDVRTTVDRVLDERGNDWLEAVTAYHVRQGYGLEHGLQGYDGYIACLEERKRRERHILQSLPLASLTLSRDLAAWTSSSSCTTAQDGRHLRPDRWHGHWPAVTHPSCSGRPAKPLRWQGCFPTMPCTHSSPNWSLHRRGGTVALAVAS</sequence>
<dbReference type="Proteomes" id="UP000029067">
    <property type="component" value="Unassembled WGS sequence"/>
</dbReference>
<accession>A0A087AZP6</accession>
<comment type="caution">
    <text evidence="1">The sequence shown here is derived from an EMBL/GenBank/DDBJ whole genome shotgun (WGS) entry which is preliminary data.</text>
</comment>
<name>A0A087AZP6_9BIFI</name>
<dbReference type="AlphaFoldDB" id="A0A087AZP6"/>
<organism evidence="1 2">
    <name type="scientific">Bifidobacterium cuniculi</name>
    <dbReference type="NCBI Taxonomy" id="1688"/>
    <lineage>
        <taxon>Bacteria</taxon>
        <taxon>Bacillati</taxon>
        <taxon>Actinomycetota</taxon>
        <taxon>Actinomycetes</taxon>
        <taxon>Bifidobacteriales</taxon>
        <taxon>Bifidobacteriaceae</taxon>
        <taxon>Bifidobacterium</taxon>
    </lineage>
</organism>
<evidence type="ECO:0000313" key="2">
    <source>
        <dbReference type="Proteomes" id="UP000029067"/>
    </source>
</evidence>
<dbReference type="STRING" id="1688.BCUN_2111"/>
<gene>
    <name evidence="1" type="ORF">BCUN_2111</name>
</gene>
<reference evidence="1 2" key="1">
    <citation type="submission" date="2014-03" db="EMBL/GenBank/DDBJ databases">
        <title>Genomics of Bifidobacteria.</title>
        <authorList>
            <person name="Ventura M."/>
            <person name="Milani C."/>
            <person name="Lugli G.A."/>
        </authorList>
    </citation>
    <scope>NUCLEOTIDE SEQUENCE [LARGE SCALE GENOMIC DNA]</scope>
    <source>
        <strain evidence="1 2">LMG 10738</strain>
    </source>
</reference>